<gene>
    <name evidence="1" type="ORF">AaE_003779</name>
</gene>
<feature type="non-terminal residue" evidence="1">
    <location>
        <position position="63"/>
    </location>
</feature>
<dbReference type="EMBL" id="VJMI01009426">
    <property type="protein sequence ID" value="KAF0758987.1"/>
    <property type="molecule type" value="Genomic_DNA"/>
</dbReference>
<evidence type="ECO:0000313" key="1">
    <source>
        <dbReference type="EMBL" id="KAF0758987.1"/>
    </source>
</evidence>
<evidence type="ECO:0000313" key="2">
    <source>
        <dbReference type="Proteomes" id="UP000469452"/>
    </source>
</evidence>
<accession>A0A6A5ARF6</accession>
<dbReference type="VEuPathDB" id="FungiDB:H257_18411"/>
<sequence>MKSIDDSQWNPVVLDCVRVCRDLLEHRNVPQAFGMVGFNVTLFQDATSPTKRLAIAAALEARG</sequence>
<protein>
    <submittedName>
        <fullName evidence="1">Uncharacterized protein</fullName>
    </submittedName>
</protein>
<proteinExistence type="predicted"/>
<name>A0A6A5ARF6_APHAT</name>
<comment type="caution">
    <text evidence="1">The sequence shown here is derived from an EMBL/GenBank/DDBJ whole genome shotgun (WGS) entry which is preliminary data.</text>
</comment>
<dbReference type="AlphaFoldDB" id="A0A6A5ARF6"/>
<dbReference type="Proteomes" id="UP000469452">
    <property type="component" value="Unassembled WGS sequence"/>
</dbReference>
<reference evidence="1 2" key="1">
    <citation type="submission" date="2019-06" db="EMBL/GenBank/DDBJ databases">
        <title>Genomics analysis of Aphanomyces spp. identifies a new class of oomycete effector associated with host adaptation.</title>
        <authorList>
            <person name="Gaulin E."/>
        </authorList>
    </citation>
    <scope>NUCLEOTIDE SEQUENCE [LARGE SCALE GENOMIC DNA]</scope>
    <source>
        <strain evidence="1 2">E</strain>
    </source>
</reference>
<organism evidence="1 2">
    <name type="scientific">Aphanomyces astaci</name>
    <name type="common">Crayfish plague agent</name>
    <dbReference type="NCBI Taxonomy" id="112090"/>
    <lineage>
        <taxon>Eukaryota</taxon>
        <taxon>Sar</taxon>
        <taxon>Stramenopiles</taxon>
        <taxon>Oomycota</taxon>
        <taxon>Saprolegniomycetes</taxon>
        <taxon>Saprolegniales</taxon>
        <taxon>Verrucalvaceae</taxon>
        <taxon>Aphanomyces</taxon>
    </lineage>
</organism>